<evidence type="ECO:0000313" key="1">
    <source>
        <dbReference type="EMBL" id="SSX05885.1"/>
    </source>
</evidence>
<dbReference type="EMBL" id="UFQT01000661">
    <property type="protein sequence ID" value="SSX26244.1"/>
    <property type="molecule type" value="Genomic_DNA"/>
</dbReference>
<sequence length="60" mass="7061">MAILMILSHVMIGGKKIQFLIRIIEIFKIKTTKKIPIFTSIDILSHTKMSFRRKEMMNKP</sequence>
<dbReference type="AlphaFoldDB" id="A0A336M7E9"/>
<evidence type="ECO:0000313" key="2">
    <source>
        <dbReference type="EMBL" id="SSX26244.1"/>
    </source>
</evidence>
<dbReference type="VEuPathDB" id="VectorBase:CSON013253"/>
<dbReference type="EMBL" id="UFQS01000661">
    <property type="protein sequence ID" value="SSX05885.1"/>
    <property type="molecule type" value="Genomic_DNA"/>
</dbReference>
<reference evidence="1" key="1">
    <citation type="submission" date="2018-04" db="EMBL/GenBank/DDBJ databases">
        <authorList>
            <person name="Go L.Y."/>
            <person name="Mitchell J.A."/>
        </authorList>
    </citation>
    <scope>NUCLEOTIDE SEQUENCE</scope>
    <source>
        <tissue evidence="1">Whole organism</tissue>
    </source>
</reference>
<proteinExistence type="predicted"/>
<organism evidence="2">
    <name type="scientific">Culicoides sonorensis</name>
    <name type="common">Biting midge</name>
    <dbReference type="NCBI Taxonomy" id="179676"/>
    <lineage>
        <taxon>Eukaryota</taxon>
        <taxon>Metazoa</taxon>
        <taxon>Ecdysozoa</taxon>
        <taxon>Arthropoda</taxon>
        <taxon>Hexapoda</taxon>
        <taxon>Insecta</taxon>
        <taxon>Pterygota</taxon>
        <taxon>Neoptera</taxon>
        <taxon>Endopterygota</taxon>
        <taxon>Diptera</taxon>
        <taxon>Nematocera</taxon>
        <taxon>Chironomoidea</taxon>
        <taxon>Ceratopogonidae</taxon>
        <taxon>Ceratopogoninae</taxon>
        <taxon>Culicoides</taxon>
        <taxon>Monoculicoides</taxon>
    </lineage>
</organism>
<name>A0A336M7E9_CULSO</name>
<reference evidence="2" key="2">
    <citation type="submission" date="2018-07" db="EMBL/GenBank/DDBJ databases">
        <authorList>
            <person name="Quirk P.G."/>
            <person name="Krulwich T.A."/>
        </authorList>
    </citation>
    <scope>NUCLEOTIDE SEQUENCE</scope>
</reference>
<protein>
    <submittedName>
        <fullName evidence="2">CSON013253 protein</fullName>
    </submittedName>
</protein>
<gene>
    <name evidence="2" type="primary">CSON013253</name>
</gene>
<accession>A0A336M7E9</accession>